<dbReference type="Gene3D" id="3.30.360.10">
    <property type="entry name" value="Dihydrodipicolinate Reductase, domain 2"/>
    <property type="match status" value="1"/>
</dbReference>
<dbReference type="SUPFAM" id="SSF55347">
    <property type="entry name" value="Glyceraldehyde-3-phosphate dehydrogenase-like, C-terminal domain"/>
    <property type="match status" value="1"/>
</dbReference>
<dbReference type="InterPro" id="IPR051450">
    <property type="entry name" value="Gfo/Idh/MocA_Oxidoreductases"/>
</dbReference>
<proteinExistence type="predicted"/>
<dbReference type="GO" id="GO:0000166">
    <property type="term" value="F:nucleotide binding"/>
    <property type="evidence" value="ECO:0007669"/>
    <property type="project" value="InterPro"/>
</dbReference>
<dbReference type="AlphaFoldDB" id="A0A068ENH8"/>
<accession>A0A068ENH8</accession>
<dbReference type="InterPro" id="IPR036291">
    <property type="entry name" value="NAD(P)-bd_dom_sf"/>
</dbReference>
<dbReference type="EMBL" id="KJ590158">
    <property type="protein sequence ID" value="AID50090.1"/>
    <property type="molecule type" value="Genomic_DNA"/>
</dbReference>
<reference evidence="3" key="1">
    <citation type="submission" date="2014-03" db="EMBL/GenBank/DDBJ databases">
        <title>Activation of a cryptic gene cluster uncovers an unexpected logic of ansamycin biosynthesis in Streptomyces sp. LZ35.</title>
        <authorList>
            <person name="Li S."/>
            <person name="Wang H."/>
            <person name="Shen Y."/>
        </authorList>
    </citation>
    <scope>NUCLEOTIDE SEQUENCE</scope>
    <source>
        <strain evidence="3">LZ35</strain>
    </source>
</reference>
<dbReference type="Pfam" id="PF01408">
    <property type="entry name" value="GFO_IDH_MocA"/>
    <property type="match status" value="1"/>
</dbReference>
<dbReference type="PANTHER" id="PTHR43377">
    <property type="entry name" value="BILIVERDIN REDUCTASE A"/>
    <property type="match status" value="1"/>
</dbReference>
<evidence type="ECO:0000259" key="2">
    <source>
        <dbReference type="Pfam" id="PF22725"/>
    </source>
</evidence>
<dbReference type="InterPro" id="IPR055170">
    <property type="entry name" value="GFO_IDH_MocA-like_dom"/>
</dbReference>
<name>A0A068ENH8_9ACTN</name>
<sequence>MRVRAAVVGLGWAGRDLWLRLLREHKDFEVVAGVDPDPDSRAAAVATGLRAHPTVDALDPRTVDIAVVAVPNHLHAEVAAALLRRGISVFLEKPVCLTTAEADALAAAEGNGAVLLAGSAAAHRGDIRELSGLLPQLGRIRHADLSWVRARGVPQPGGWFTQRSRAGGGALVDLGWHLLDVLAFLLGPAPVAQVIGSISDDFVSSRAWSATWREDQLSDAPTGDVEDTARGFLVREDGISVSLRASWASHEALDGSVITIEGSDGTARLHCTFGFSPNRAPESVLTLTQDGSTQRIPLAAEPIGIEYGRQLDGLARLLADPGRRGQAVAQARSTVRLIESFYASARAAPPVDHASEFTAHKEVRIA</sequence>
<dbReference type="SUPFAM" id="SSF51735">
    <property type="entry name" value="NAD(P)-binding Rossmann-fold domains"/>
    <property type="match status" value="1"/>
</dbReference>
<dbReference type="Gene3D" id="3.40.50.720">
    <property type="entry name" value="NAD(P)-binding Rossmann-like Domain"/>
    <property type="match status" value="1"/>
</dbReference>
<evidence type="ECO:0000313" key="3">
    <source>
        <dbReference type="EMBL" id="AID50090.1"/>
    </source>
</evidence>
<evidence type="ECO:0000259" key="1">
    <source>
        <dbReference type="Pfam" id="PF01408"/>
    </source>
</evidence>
<dbReference type="PANTHER" id="PTHR43377:SF1">
    <property type="entry name" value="BILIVERDIN REDUCTASE A"/>
    <property type="match status" value="1"/>
</dbReference>
<organism evidence="3">
    <name type="scientific">Streptomyces sp. LZ35</name>
    <dbReference type="NCBI Taxonomy" id="1245024"/>
    <lineage>
        <taxon>Bacteria</taxon>
        <taxon>Bacillati</taxon>
        <taxon>Actinomycetota</taxon>
        <taxon>Actinomycetes</taxon>
        <taxon>Kitasatosporales</taxon>
        <taxon>Streptomycetaceae</taxon>
        <taxon>Streptomyces</taxon>
    </lineage>
</organism>
<gene>
    <name evidence="3" type="primary">namL</name>
</gene>
<protein>
    <submittedName>
        <fullName evidence="3">NamL</fullName>
    </submittedName>
</protein>
<feature type="domain" description="GFO/IDH/MocA-like oxidoreductase" evidence="2">
    <location>
        <begin position="136"/>
        <end position="267"/>
    </location>
</feature>
<feature type="domain" description="Gfo/Idh/MocA-like oxidoreductase N-terminal" evidence="1">
    <location>
        <begin position="4"/>
        <end position="109"/>
    </location>
</feature>
<dbReference type="Pfam" id="PF22725">
    <property type="entry name" value="GFO_IDH_MocA_C3"/>
    <property type="match status" value="1"/>
</dbReference>
<dbReference type="InterPro" id="IPR000683">
    <property type="entry name" value="Gfo/Idh/MocA-like_OxRdtase_N"/>
</dbReference>